<name>A0A2P2R5E3_RHIMU</name>
<reference evidence="1" key="1">
    <citation type="submission" date="2018-02" db="EMBL/GenBank/DDBJ databases">
        <title>Rhizophora mucronata_Transcriptome.</title>
        <authorList>
            <person name="Meera S.P."/>
            <person name="Sreeshan A."/>
            <person name="Augustine A."/>
        </authorList>
    </citation>
    <scope>NUCLEOTIDE SEQUENCE</scope>
    <source>
        <tissue evidence="1">Leaf</tissue>
    </source>
</reference>
<protein>
    <submittedName>
        <fullName evidence="1">Uncharacterized protein</fullName>
    </submittedName>
</protein>
<accession>A0A2P2R5E3</accession>
<dbReference type="AlphaFoldDB" id="A0A2P2R5E3"/>
<proteinExistence type="predicted"/>
<organism evidence="1">
    <name type="scientific">Rhizophora mucronata</name>
    <name type="common">Asiatic mangrove</name>
    <dbReference type="NCBI Taxonomy" id="61149"/>
    <lineage>
        <taxon>Eukaryota</taxon>
        <taxon>Viridiplantae</taxon>
        <taxon>Streptophyta</taxon>
        <taxon>Embryophyta</taxon>
        <taxon>Tracheophyta</taxon>
        <taxon>Spermatophyta</taxon>
        <taxon>Magnoliopsida</taxon>
        <taxon>eudicotyledons</taxon>
        <taxon>Gunneridae</taxon>
        <taxon>Pentapetalae</taxon>
        <taxon>rosids</taxon>
        <taxon>fabids</taxon>
        <taxon>Malpighiales</taxon>
        <taxon>Rhizophoraceae</taxon>
        <taxon>Rhizophora</taxon>
    </lineage>
</organism>
<evidence type="ECO:0000313" key="1">
    <source>
        <dbReference type="EMBL" id="MBX74407.1"/>
    </source>
</evidence>
<dbReference type="EMBL" id="GGEC01093923">
    <property type="protein sequence ID" value="MBX74407.1"/>
    <property type="molecule type" value="Transcribed_RNA"/>
</dbReference>
<sequence length="26" mass="3077">MSNAPQLHCSLKFLFALMQLKLWDKL</sequence>